<dbReference type="CDD" id="cd14688">
    <property type="entry name" value="bZIP_YAP"/>
    <property type="match status" value="1"/>
</dbReference>
<evidence type="ECO:0008006" key="5">
    <source>
        <dbReference type="Google" id="ProtNLM"/>
    </source>
</evidence>
<evidence type="ECO:0000256" key="1">
    <source>
        <dbReference type="SAM" id="Coils"/>
    </source>
</evidence>
<feature type="non-terminal residue" evidence="3">
    <location>
        <position position="355"/>
    </location>
</feature>
<keyword evidence="4" id="KW-1185">Reference proteome</keyword>
<name>A0A167CTT9_COLIC</name>
<evidence type="ECO:0000313" key="4">
    <source>
        <dbReference type="Proteomes" id="UP000076584"/>
    </source>
</evidence>
<dbReference type="EMBL" id="LFIW01001237">
    <property type="protein sequence ID" value="KZL83019.1"/>
    <property type="molecule type" value="Genomic_DNA"/>
</dbReference>
<protein>
    <recommendedName>
        <fullName evidence="5">Bzip transcription factor</fullName>
    </recommendedName>
</protein>
<feature type="non-terminal residue" evidence="3">
    <location>
        <position position="1"/>
    </location>
</feature>
<feature type="coiled-coil region" evidence="1">
    <location>
        <begin position="100"/>
        <end position="127"/>
    </location>
</feature>
<feature type="region of interest" description="Disordered" evidence="2">
    <location>
        <begin position="256"/>
        <end position="302"/>
    </location>
</feature>
<feature type="region of interest" description="Disordered" evidence="2">
    <location>
        <begin position="1"/>
        <end position="53"/>
    </location>
</feature>
<dbReference type="Proteomes" id="UP000076584">
    <property type="component" value="Unassembled WGS sequence"/>
</dbReference>
<dbReference type="AlphaFoldDB" id="A0A167CTT9"/>
<evidence type="ECO:0000256" key="2">
    <source>
        <dbReference type="SAM" id="MobiDB-lite"/>
    </source>
</evidence>
<reference evidence="3 4" key="1">
    <citation type="submission" date="2015-06" db="EMBL/GenBank/DDBJ databases">
        <title>Survival trade-offs in plant roots during colonization by closely related pathogenic and mutualistic fungi.</title>
        <authorList>
            <person name="Hacquard S."/>
            <person name="Kracher B."/>
            <person name="Hiruma K."/>
            <person name="Weinman A."/>
            <person name="Muench P."/>
            <person name="Garrido Oter R."/>
            <person name="Ver Loren van Themaat E."/>
            <person name="Dallerey J.-F."/>
            <person name="Damm U."/>
            <person name="Henrissat B."/>
            <person name="Lespinet O."/>
            <person name="Thon M."/>
            <person name="Kemen E."/>
            <person name="McHardy A.C."/>
            <person name="Schulze-Lefert P."/>
            <person name="O'Connell R.J."/>
        </authorList>
    </citation>
    <scope>NUCLEOTIDE SEQUENCE [LARGE SCALE GENOMIC DNA]</scope>
    <source>
        <strain evidence="3 4">MAFF 238704</strain>
    </source>
</reference>
<organism evidence="3 4">
    <name type="scientific">Colletotrichum incanum</name>
    <name type="common">Soybean anthracnose fungus</name>
    <dbReference type="NCBI Taxonomy" id="1573173"/>
    <lineage>
        <taxon>Eukaryota</taxon>
        <taxon>Fungi</taxon>
        <taxon>Dikarya</taxon>
        <taxon>Ascomycota</taxon>
        <taxon>Pezizomycotina</taxon>
        <taxon>Sordariomycetes</taxon>
        <taxon>Hypocreomycetidae</taxon>
        <taxon>Glomerellales</taxon>
        <taxon>Glomerellaceae</taxon>
        <taxon>Colletotrichum</taxon>
        <taxon>Colletotrichum spaethianum species complex</taxon>
    </lineage>
</organism>
<keyword evidence="1" id="KW-0175">Coiled coil</keyword>
<feature type="compositionally biased region" description="Polar residues" evidence="2">
    <location>
        <begin position="256"/>
        <end position="266"/>
    </location>
</feature>
<feature type="compositionally biased region" description="Low complexity" evidence="2">
    <location>
        <begin position="267"/>
        <end position="277"/>
    </location>
</feature>
<accession>A0A167CTT9</accession>
<dbReference type="STRING" id="1573173.A0A167CTT9"/>
<dbReference type="PANTHER" id="PTHR42070">
    <property type="entry name" value="FILAMENT ASSOCIATED PROTEIN, PUTATIVE (AFU_ORTHOLOGUE AFUA_8G06630)-RELATED"/>
    <property type="match status" value="1"/>
</dbReference>
<comment type="caution">
    <text evidence="3">The sequence shown here is derived from an EMBL/GenBank/DDBJ whole genome shotgun (WGS) entry which is preliminary data.</text>
</comment>
<proteinExistence type="predicted"/>
<sequence length="355" mass="39489">NHQQKKRQEKTTPLPFPSSPQNRTAGLFQPASPPTECLTPRPYPPGIFGWNRRPTVSKMSSEQDYQDLFGPQAKKAKRGRLQTDKSANAIRIRDNQRRSRARHKEFVDELQRKVQEYEKRGIEASLQMQKAARDVAIENSRLRALLASRGVSNEQVDAYLRSFEDDSKGSSAIPITTTLAPILNTPIVLEPLPTQLPPLQEHFSKTFPPEAENDAAAKKRKFGDTLLPPVLTLTPTPDVQQNSALDRLAVLADASLNRSSTQPAHPSSTSSESSRSSHPYDRTSQTPPRPTEPQHQHLPTVSPHEMSCNAAARIIADMQGGNGDERKTKIALGCGAQDEECFVKNTSIFRVLDHR</sequence>
<dbReference type="PANTHER" id="PTHR42070:SF1">
    <property type="entry name" value="FILAMENT ASSOCIATED PROTEIN, PUTATIVE (AFU_ORTHOLOGUE AFUA_8G06630)-RELATED"/>
    <property type="match status" value="1"/>
</dbReference>
<evidence type="ECO:0000313" key="3">
    <source>
        <dbReference type="EMBL" id="KZL83019.1"/>
    </source>
</evidence>
<gene>
    <name evidence="3" type="ORF">CI238_01957</name>
</gene>